<reference evidence="10" key="1">
    <citation type="journal article" date="2017" name="Nature">
        <title>The sunflower genome provides insights into oil metabolism, flowering and Asterid evolution.</title>
        <authorList>
            <person name="Badouin H."/>
            <person name="Gouzy J."/>
            <person name="Grassa C.J."/>
            <person name="Murat F."/>
            <person name="Staton S.E."/>
            <person name="Cottret L."/>
            <person name="Lelandais-Briere C."/>
            <person name="Owens G.L."/>
            <person name="Carrere S."/>
            <person name="Mayjonade B."/>
            <person name="Legrand L."/>
            <person name="Gill N."/>
            <person name="Kane N.C."/>
            <person name="Bowers J.E."/>
            <person name="Hubner S."/>
            <person name="Bellec A."/>
            <person name="Berard A."/>
            <person name="Berges H."/>
            <person name="Blanchet N."/>
            <person name="Boniface M.C."/>
            <person name="Brunel D."/>
            <person name="Catrice O."/>
            <person name="Chaidir N."/>
            <person name="Claudel C."/>
            <person name="Donnadieu C."/>
            <person name="Faraut T."/>
            <person name="Fievet G."/>
            <person name="Helmstetter N."/>
            <person name="King M."/>
            <person name="Knapp S.J."/>
            <person name="Lai Z."/>
            <person name="Le Paslier M.C."/>
            <person name="Lippi Y."/>
            <person name="Lorenzon L."/>
            <person name="Mandel J.R."/>
            <person name="Marage G."/>
            <person name="Marchand G."/>
            <person name="Marquand E."/>
            <person name="Bret-Mestries E."/>
            <person name="Morien E."/>
            <person name="Nambeesan S."/>
            <person name="Nguyen T."/>
            <person name="Pegot-Espagnet P."/>
            <person name="Pouilly N."/>
            <person name="Raftis F."/>
            <person name="Sallet E."/>
            <person name="Schiex T."/>
            <person name="Thomas J."/>
            <person name="Vandecasteele C."/>
            <person name="Vares D."/>
            <person name="Vear F."/>
            <person name="Vautrin S."/>
            <person name="Crespi M."/>
            <person name="Mangin B."/>
            <person name="Burke J.M."/>
            <person name="Salse J."/>
            <person name="Munos S."/>
            <person name="Vincourt P."/>
            <person name="Rieseberg L.H."/>
            <person name="Langlade N.B."/>
        </authorList>
    </citation>
    <scope>NUCLEOTIDE SEQUENCE</scope>
    <source>
        <tissue evidence="10">Leaves</tissue>
    </source>
</reference>
<evidence type="ECO:0000256" key="7">
    <source>
        <dbReference type="ARBA" id="ARBA00023278"/>
    </source>
</evidence>
<feature type="signal peptide" evidence="9">
    <location>
        <begin position="1"/>
        <end position="24"/>
    </location>
</feature>
<evidence type="ECO:0000256" key="6">
    <source>
        <dbReference type="ARBA" id="ARBA00022729"/>
    </source>
</evidence>
<reference evidence="10" key="2">
    <citation type="submission" date="2020-06" db="EMBL/GenBank/DDBJ databases">
        <title>Helianthus annuus Genome sequencing and assembly Release 2.</title>
        <authorList>
            <person name="Gouzy J."/>
            <person name="Langlade N."/>
            <person name="Munos S."/>
        </authorList>
    </citation>
    <scope>NUCLEOTIDE SEQUENCE</scope>
    <source>
        <tissue evidence="10">Leaves</tissue>
    </source>
</reference>
<dbReference type="InterPro" id="IPR033250">
    <property type="entry name" value="CEP"/>
</dbReference>
<dbReference type="PANTHER" id="PTHR33348:SF40">
    <property type="entry name" value="PRECURSOR OF CEP3"/>
    <property type="match status" value="1"/>
</dbReference>
<dbReference type="GO" id="GO:1902025">
    <property type="term" value="P:nitrate import"/>
    <property type="evidence" value="ECO:0007669"/>
    <property type="project" value="UniProtKB-ARBA"/>
</dbReference>
<comment type="subcellular location">
    <subcellularLocation>
        <location evidence="1">Secreted</location>
        <location evidence="1">Extracellular space</location>
        <location evidence="1">Apoplast</location>
    </subcellularLocation>
</comment>
<dbReference type="GO" id="GO:0005179">
    <property type="term" value="F:hormone activity"/>
    <property type="evidence" value="ECO:0007669"/>
    <property type="project" value="UniProtKB-KW"/>
</dbReference>
<keyword evidence="7" id="KW-0379">Hydroxylation</keyword>
<dbReference type="Gramene" id="mRNA:HanXRQr2_Chr15g0683181">
    <property type="protein sequence ID" value="CDS:HanXRQr2_Chr15g0683181.1"/>
    <property type="gene ID" value="HanXRQr2_Chr15g0683181"/>
</dbReference>
<protein>
    <submittedName>
        <fullName evidence="10">Encoded peptide</fullName>
    </submittedName>
</protein>
<keyword evidence="11" id="KW-1185">Reference proteome</keyword>
<keyword evidence="6 9" id="KW-0732">Signal</keyword>
<comment type="caution">
    <text evidence="10">The sequence shown here is derived from an EMBL/GenBank/DDBJ whole genome shotgun (WGS) entry which is preliminary data.</text>
</comment>
<feature type="region of interest" description="Disordered" evidence="8">
    <location>
        <begin position="44"/>
        <end position="82"/>
    </location>
</feature>
<feature type="chain" id="PRO_5039934696" evidence="9">
    <location>
        <begin position="25"/>
        <end position="82"/>
    </location>
</feature>
<keyword evidence="5" id="KW-0372">Hormone</keyword>
<dbReference type="GO" id="GO:0048364">
    <property type="term" value="P:root development"/>
    <property type="evidence" value="ECO:0007669"/>
    <property type="project" value="InterPro"/>
</dbReference>
<dbReference type="EMBL" id="MNCJ02000330">
    <property type="protein sequence ID" value="KAF5763679.1"/>
    <property type="molecule type" value="Genomic_DNA"/>
</dbReference>
<evidence type="ECO:0000313" key="11">
    <source>
        <dbReference type="Proteomes" id="UP000215914"/>
    </source>
</evidence>
<proteinExistence type="inferred from homology"/>
<evidence type="ECO:0000256" key="8">
    <source>
        <dbReference type="SAM" id="MobiDB-lite"/>
    </source>
</evidence>
<dbReference type="PANTHER" id="PTHR33348">
    <property type="entry name" value="PRECURSOR OF CEP5"/>
    <property type="match status" value="1"/>
</dbReference>
<dbReference type="AlphaFoldDB" id="A0A9K3DY82"/>
<evidence type="ECO:0000256" key="5">
    <source>
        <dbReference type="ARBA" id="ARBA00022702"/>
    </source>
</evidence>
<accession>A0A9K3DY82</accession>
<evidence type="ECO:0000256" key="2">
    <source>
        <dbReference type="ARBA" id="ARBA00008963"/>
    </source>
</evidence>
<keyword evidence="3" id="KW-0052">Apoplast</keyword>
<evidence type="ECO:0000256" key="4">
    <source>
        <dbReference type="ARBA" id="ARBA00022525"/>
    </source>
</evidence>
<comment type="similarity">
    <text evidence="2">Belongs to the C-terminally encoded plant signaling peptide (CEP) family.</text>
</comment>
<sequence>MARWNRKSLCCIFIMLLTIEVLQANEARKIGENFRCTANYQEKAMEDHGSTNPSQAPPPYGVDAFRPTTPGHSPGVGHSVQN</sequence>
<evidence type="ECO:0000256" key="9">
    <source>
        <dbReference type="SAM" id="SignalP"/>
    </source>
</evidence>
<dbReference type="GO" id="GO:0048046">
    <property type="term" value="C:apoplast"/>
    <property type="evidence" value="ECO:0007669"/>
    <property type="project" value="UniProtKB-SubCell"/>
</dbReference>
<evidence type="ECO:0000313" key="10">
    <source>
        <dbReference type="EMBL" id="KAF5763679.1"/>
    </source>
</evidence>
<organism evidence="10 11">
    <name type="scientific">Helianthus annuus</name>
    <name type="common">Common sunflower</name>
    <dbReference type="NCBI Taxonomy" id="4232"/>
    <lineage>
        <taxon>Eukaryota</taxon>
        <taxon>Viridiplantae</taxon>
        <taxon>Streptophyta</taxon>
        <taxon>Embryophyta</taxon>
        <taxon>Tracheophyta</taxon>
        <taxon>Spermatophyta</taxon>
        <taxon>Magnoliopsida</taxon>
        <taxon>eudicotyledons</taxon>
        <taxon>Gunneridae</taxon>
        <taxon>Pentapetalae</taxon>
        <taxon>asterids</taxon>
        <taxon>campanulids</taxon>
        <taxon>Asterales</taxon>
        <taxon>Asteraceae</taxon>
        <taxon>Asteroideae</taxon>
        <taxon>Heliantheae alliance</taxon>
        <taxon>Heliantheae</taxon>
        <taxon>Helianthus</taxon>
    </lineage>
</organism>
<keyword evidence="4" id="KW-0964">Secreted</keyword>
<evidence type="ECO:0000256" key="3">
    <source>
        <dbReference type="ARBA" id="ARBA00022523"/>
    </source>
</evidence>
<dbReference type="Proteomes" id="UP000215914">
    <property type="component" value="Unassembled WGS sequence"/>
</dbReference>
<dbReference type="GO" id="GO:0006995">
    <property type="term" value="P:cellular response to nitrogen starvation"/>
    <property type="evidence" value="ECO:0007669"/>
    <property type="project" value="UniProtKB-ARBA"/>
</dbReference>
<evidence type="ECO:0000256" key="1">
    <source>
        <dbReference type="ARBA" id="ARBA00004271"/>
    </source>
</evidence>
<name>A0A9K3DY82_HELAN</name>
<gene>
    <name evidence="10" type="ORF">HanXRQr2_Chr15g0683181</name>
</gene>